<sequence>MRAAARQVADTASAQGHRVTSGEALPVEVITEAATDRTSATVAIRHPAGVGMEARYGLLKRAAEANGFEVTGLGEGENE</sequence>
<keyword evidence="3" id="KW-1185">Reference proteome</keyword>
<name>A0ABX0C2H2_9PSEU</name>
<comment type="caution">
    <text evidence="2">The sequence shown here is derived from an EMBL/GenBank/DDBJ whole genome shotgun (WGS) entry which is preliminary data.</text>
</comment>
<dbReference type="EMBL" id="JAAGNC010000188">
    <property type="protein sequence ID" value="NEC60995.1"/>
    <property type="molecule type" value="Genomic_DNA"/>
</dbReference>
<organism evidence="2 3">
    <name type="scientific">Amycolatopsis rubida</name>
    <dbReference type="NCBI Taxonomy" id="112413"/>
    <lineage>
        <taxon>Bacteria</taxon>
        <taxon>Bacillati</taxon>
        <taxon>Actinomycetota</taxon>
        <taxon>Actinomycetes</taxon>
        <taxon>Pseudonocardiales</taxon>
        <taxon>Pseudonocardiaceae</taxon>
        <taxon>Amycolatopsis</taxon>
    </lineage>
</organism>
<gene>
    <name evidence="2" type="ORF">G3I59_36725</name>
</gene>
<evidence type="ECO:0000313" key="3">
    <source>
        <dbReference type="Proteomes" id="UP000470404"/>
    </source>
</evidence>
<evidence type="ECO:0000256" key="1">
    <source>
        <dbReference type="SAM" id="MobiDB-lite"/>
    </source>
</evidence>
<evidence type="ECO:0000313" key="2">
    <source>
        <dbReference type="EMBL" id="NEC60995.1"/>
    </source>
</evidence>
<proteinExistence type="predicted"/>
<feature type="region of interest" description="Disordered" evidence="1">
    <location>
        <begin position="1"/>
        <end position="22"/>
    </location>
</feature>
<reference evidence="2 3" key="1">
    <citation type="submission" date="2020-01" db="EMBL/GenBank/DDBJ databases">
        <title>Insect and environment-associated Actinomycetes.</title>
        <authorList>
            <person name="Currrie C."/>
            <person name="Chevrette M."/>
            <person name="Carlson C."/>
            <person name="Stubbendieck R."/>
            <person name="Wendt-Pienkowski E."/>
        </authorList>
    </citation>
    <scope>NUCLEOTIDE SEQUENCE [LARGE SCALE GENOMIC DNA]</scope>
    <source>
        <strain evidence="2 3">SID8386</strain>
    </source>
</reference>
<accession>A0ABX0C2H2</accession>
<dbReference type="RefSeq" id="WP_157905138.1">
    <property type="nucleotide sequence ID" value="NZ_JAAGNC010000188.1"/>
</dbReference>
<protein>
    <submittedName>
        <fullName evidence="2">Uncharacterized protein</fullName>
    </submittedName>
</protein>
<dbReference type="Proteomes" id="UP000470404">
    <property type="component" value="Unassembled WGS sequence"/>
</dbReference>